<dbReference type="CDD" id="cd02440">
    <property type="entry name" value="AdoMet_MTases"/>
    <property type="match status" value="1"/>
</dbReference>
<protein>
    <recommendedName>
        <fullName evidence="3">Methyltransferase domain-containing protein</fullName>
    </recommendedName>
</protein>
<evidence type="ECO:0000313" key="5">
    <source>
        <dbReference type="Proteomes" id="UP000002931"/>
    </source>
</evidence>
<proteinExistence type="predicted"/>
<organism evidence="4 5">
    <name type="scientific">Maritimibacter alkaliphilus HTCC2654</name>
    <dbReference type="NCBI Taxonomy" id="314271"/>
    <lineage>
        <taxon>Bacteria</taxon>
        <taxon>Pseudomonadati</taxon>
        <taxon>Pseudomonadota</taxon>
        <taxon>Alphaproteobacteria</taxon>
        <taxon>Rhodobacterales</taxon>
        <taxon>Roseobacteraceae</taxon>
        <taxon>Maritimibacter</taxon>
    </lineage>
</organism>
<evidence type="ECO:0000259" key="3">
    <source>
        <dbReference type="Pfam" id="PF13649"/>
    </source>
</evidence>
<dbReference type="EMBL" id="AAMT01000002">
    <property type="protein sequence ID" value="EAQ14243.1"/>
    <property type="molecule type" value="Genomic_DNA"/>
</dbReference>
<keyword evidence="5" id="KW-1185">Reference proteome</keyword>
<dbReference type="HOGENOM" id="CLU_057823_2_0_5"/>
<dbReference type="Pfam" id="PF13649">
    <property type="entry name" value="Methyltransf_25"/>
    <property type="match status" value="1"/>
</dbReference>
<evidence type="ECO:0000256" key="1">
    <source>
        <dbReference type="ARBA" id="ARBA00022603"/>
    </source>
</evidence>
<keyword evidence="1" id="KW-0489">Methyltransferase</keyword>
<dbReference type="PANTHER" id="PTHR43861:SF1">
    <property type="entry name" value="TRANS-ACONITATE 2-METHYLTRANSFERASE"/>
    <property type="match status" value="1"/>
</dbReference>
<feature type="domain" description="Methyltransferase" evidence="3">
    <location>
        <begin position="43"/>
        <end position="130"/>
    </location>
</feature>
<dbReference type="OrthoDB" id="9804312at2"/>
<dbReference type="GO" id="GO:0008168">
    <property type="term" value="F:methyltransferase activity"/>
    <property type="evidence" value="ECO:0007669"/>
    <property type="project" value="UniProtKB-KW"/>
</dbReference>
<dbReference type="Gene3D" id="3.40.50.150">
    <property type="entry name" value="Vaccinia Virus protein VP39"/>
    <property type="match status" value="1"/>
</dbReference>
<dbReference type="PANTHER" id="PTHR43861">
    <property type="entry name" value="TRANS-ACONITATE 2-METHYLTRANSFERASE-RELATED"/>
    <property type="match status" value="1"/>
</dbReference>
<dbReference type="AlphaFoldDB" id="A3VBB0"/>
<name>A3VBB0_9RHOB</name>
<gene>
    <name evidence="4" type="ORF">RB2654_16276</name>
</gene>
<dbReference type="SUPFAM" id="SSF53335">
    <property type="entry name" value="S-adenosyl-L-methionine-dependent methyltransferases"/>
    <property type="match status" value="1"/>
</dbReference>
<evidence type="ECO:0000256" key="2">
    <source>
        <dbReference type="ARBA" id="ARBA00022679"/>
    </source>
</evidence>
<dbReference type="GO" id="GO:0032259">
    <property type="term" value="P:methylation"/>
    <property type="evidence" value="ECO:0007669"/>
    <property type="project" value="UniProtKB-KW"/>
</dbReference>
<dbReference type="STRING" id="314271.RB2654_16276"/>
<accession>A3VBB0</accession>
<evidence type="ECO:0000313" key="4">
    <source>
        <dbReference type="EMBL" id="EAQ14243.1"/>
    </source>
</evidence>
<keyword evidence="2" id="KW-0808">Transferase</keyword>
<sequence>MSADRETIAVYDARSADYATMVSAWETPGIDTFIAAMPHPAYVLDLGCGPGLDARRMMDAGLTADAVDASAQMVSVAQAAGVTARQALFDEIDGEDLYDGIWANFSLLHAPRAAFPLHLMALKRAIKPGGLLHLGMKLGEGEGRDGLGRFYTYYDEDDLVRHLKMTGFTPAARFRGVGKGLSGEESPWIWIHAHG</sequence>
<dbReference type="RefSeq" id="WP_008333522.1">
    <property type="nucleotide sequence ID" value="NZ_CH902578.1"/>
</dbReference>
<dbReference type="InterPro" id="IPR029063">
    <property type="entry name" value="SAM-dependent_MTases_sf"/>
</dbReference>
<dbReference type="eggNOG" id="COG2226">
    <property type="taxonomic scope" value="Bacteria"/>
</dbReference>
<comment type="caution">
    <text evidence="4">The sequence shown here is derived from an EMBL/GenBank/DDBJ whole genome shotgun (WGS) entry which is preliminary data.</text>
</comment>
<reference evidence="4 5" key="1">
    <citation type="journal article" date="2010" name="J. Bacteriol.">
        <title>Genome sequences of Pelagibaca bermudensis HTCC2601T and Maritimibacter alkaliphilus HTCC2654T, the type strains of two marine Roseobacter genera.</title>
        <authorList>
            <person name="Thrash J.C."/>
            <person name="Cho J.C."/>
            <person name="Ferriera S."/>
            <person name="Johnson J."/>
            <person name="Vergin K.L."/>
            <person name="Giovannoni S.J."/>
        </authorList>
    </citation>
    <scope>NUCLEOTIDE SEQUENCE [LARGE SCALE GENOMIC DNA]</scope>
    <source>
        <strain evidence="4 5">HTCC2654</strain>
    </source>
</reference>
<dbReference type="InterPro" id="IPR041698">
    <property type="entry name" value="Methyltransf_25"/>
</dbReference>
<dbReference type="Proteomes" id="UP000002931">
    <property type="component" value="Unassembled WGS sequence"/>
</dbReference>